<name>A0ABV9W4R6_9ACTN</name>
<dbReference type="Gene3D" id="1.20.5.1930">
    <property type="match status" value="1"/>
</dbReference>
<sequence>MSAVVGLASSGLLSPWWSLFVDDAGQFLAALAATLACWITAFRHSGTQRWWRLWMGAATGGWMIGQFFWSWYQLFRDVALPSPSLADAAYLTMPVFALVAIIALAADRPAHGAHRRRPGQLVTVLDGLVVVGALFVLSWATTLGSVVRAGAATPLAYSVAIAYPVTDLVLTVIVVLLIAATASAANRVLLIILGAGLLCLSFSDSLFAYLVSAGAPGIPPLANAGFIAGYALIAVAALTPTREAPRWTVHPGTRWGHLLLPYVPVAGTGVLLVVQLVRGVPMDNVEIIVEVVVIALLIIRQAVTLGQSAGLVASRARLVLATDLTRRQLERDLHDGVQQRLISLGLDIRLAEASVPPELPELRQQLSAVMAGLNGTVEEVRELSRGVHPAILTEGGLRPALRALARRSAIGVELDIRLDGRQPEPIEVAAYYVVAEALTNAAKYAESTLVQVCVEVRGGYLHLTVSDDGIGGADPKRGTGLIGLTDRVEAMGGTLTLESPPGQGTHLQADFPLGHV</sequence>
<dbReference type="InterPro" id="IPR003594">
    <property type="entry name" value="HATPase_dom"/>
</dbReference>
<feature type="transmembrane region" description="Helical" evidence="9">
    <location>
        <begin position="217"/>
        <end position="238"/>
    </location>
</feature>
<dbReference type="PANTHER" id="PTHR24421">
    <property type="entry name" value="NITRATE/NITRITE SENSOR PROTEIN NARX-RELATED"/>
    <property type="match status" value="1"/>
</dbReference>
<dbReference type="EMBL" id="JBHSIU010000041">
    <property type="protein sequence ID" value="MFC5002575.1"/>
    <property type="molecule type" value="Genomic_DNA"/>
</dbReference>
<accession>A0ABV9W4R6</accession>
<proteinExistence type="predicted"/>
<dbReference type="GO" id="GO:0016301">
    <property type="term" value="F:kinase activity"/>
    <property type="evidence" value="ECO:0007669"/>
    <property type="project" value="UniProtKB-KW"/>
</dbReference>
<evidence type="ECO:0000256" key="8">
    <source>
        <dbReference type="ARBA" id="ARBA00023012"/>
    </source>
</evidence>
<keyword evidence="9" id="KW-1133">Transmembrane helix</keyword>
<dbReference type="Proteomes" id="UP001595912">
    <property type="component" value="Unassembled WGS sequence"/>
</dbReference>
<dbReference type="Pfam" id="PF02518">
    <property type="entry name" value="HATPase_c"/>
    <property type="match status" value="1"/>
</dbReference>
<keyword evidence="9" id="KW-0472">Membrane</keyword>
<dbReference type="EC" id="2.7.13.3" evidence="2"/>
<evidence type="ECO:0000259" key="10">
    <source>
        <dbReference type="SMART" id="SM00387"/>
    </source>
</evidence>
<dbReference type="PANTHER" id="PTHR24421:SF10">
    <property type="entry name" value="NITRATE_NITRITE SENSOR PROTEIN NARQ"/>
    <property type="match status" value="1"/>
</dbReference>
<keyword evidence="3" id="KW-0597">Phosphoprotein</keyword>
<dbReference type="InterPro" id="IPR011712">
    <property type="entry name" value="Sig_transdc_His_kin_sub3_dim/P"/>
</dbReference>
<reference evidence="12" key="1">
    <citation type="journal article" date="2019" name="Int. J. Syst. Evol. Microbiol.">
        <title>The Global Catalogue of Microorganisms (GCM) 10K type strain sequencing project: providing services to taxonomists for standard genome sequencing and annotation.</title>
        <authorList>
            <consortium name="The Broad Institute Genomics Platform"/>
            <consortium name="The Broad Institute Genome Sequencing Center for Infectious Disease"/>
            <person name="Wu L."/>
            <person name="Ma J."/>
        </authorList>
    </citation>
    <scope>NUCLEOTIDE SEQUENCE [LARGE SCALE GENOMIC DNA]</scope>
    <source>
        <strain evidence="12">CGMCC 4.7152</strain>
    </source>
</reference>
<comment type="catalytic activity">
    <reaction evidence="1">
        <text>ATP + protein L-histidine = ADP + protein N-phospho-L-histidine.</text>
        <dbReference type="EC" id="2.7.13.3"/>
    </reaction>
</comment>
<feature type="transmembrane region" description="Helical" evidence="9">
    <location>
        <begin position="188"/>
        <end position="211"/>
    </location>
</feature>
<keyword evidence="9" id="KW-0812">Transmembrane</keyword>
<evidence type="ECO:0000256" key="4">
    <source>
        <dbReference type="ARBA" id="ARBA00022679"/>
    </source>
</evidence>
<evidence type="ECO:0000256" key="6">
    <source>
        <dbReference type="ARBA" id="ARBA00022777"/>
    </source>
</evidence>
<feature type="transmembrane region" description="Helical" evidence="9">
    <location>
        <begin position="259"/>
        <end position="281"/>
    </location>
</feature>
<comment type="caution">
    <text evidence="11">The sequence shown here is derived from an EMBL/GenBank/DDBJ whole genome shotgun (WGS) entry which is preliminary data.</text>
</comment>
<evidence type="ECO:0000256" key="7">
    <source>
        <dbReference type="ARBA" id="ARBA00022840"/>
    </source>
</evidence>
<evidence type="ECO:0000256" key="2">
    <source>
        <dbReference type="ARBA" id="ARBA00012438"/>
    </source>
</evidence>
<keyword evidence="4" id="KW-0808">Transferase</keyword>
<keyword evidence="8" id="KW-0902">Two-component regulatory system</keyword>
<keyword evidence="7" id="KW-0067">ATP-binding</keyword>
<gene>
    <name evidence="11" type="ORF">ACFPIJ_32675</name>
</gene>
<dbReference type="InterPro" id="IPR050482">
    <property type="entry name" value="Sensor_HK_TwoCompSys"/>
</dbReference>
<dbReference type="Pfam" id="PF07730">
    <property type="entry name" value="HisKA_3"/>
    <property type="match status" value="1"/>
</dbReference>
<feature type="transmembrane region" description="Helical" evidence="9">
    <location>
        <begin position="24"/>
        <end position="41"/>
    </location>
</feature>
<feature type="transmembrane region" description="Helical" evidence="9">
    <location>
        <begin position="88"/>
        <end position="106"/>
    </location>
</feature>
<feature type="transmembrane region" description="Helical" evidence="9">
    <location>
        <begin position="118"/>
        <end position="140"/>
    </location>
</feature>
<evidence type="ECO:0000313" key="11">
    <source>
        <dbReference type="EMBL" id="MFC5002575.1"/>
    </source>
</evidence>
<evidence type="ECO:0000313" key="12">
    <source>
        <dbReference type="Proteomes" id="UP001595912"/>
    </source>
</evidence>
<evidence type="ECO:0000256" key="5">
    <source>
        <dbReference type="ARBA" id="ARBA00022741"/>
    </source>
</evidence>
<dbReference type="SMART" id="SM00387">
    <property type="entry name" value="HATPase_c"/>
    <property type="match status" value="1"/>
</dbReference>
<feature type="transmembrane region" description="Helical" evidence="9">
    <location>
        <begin position="160"/>
        <end position="181"/>
    </location>
</feature>
<protein>
    <recommendedName>
        <fullName evidence="2">histidine kinase</fullName>
        <ecNumber evidence="2">2.7.13.3</ecNumber>
    </recommendedName>
</protein>
<dbReference type="InterPro" id="IPR036890">
    <property type="entry name" value="HATPase_C_sf"/>
</dbReference>
<organism evidence="11 12">
    <name type="scientific">Dactylosporangium cerinum</name>
    <dbReference type="NCBI Taxonomy" id="1434730"/>
    <lineage>
        <taxon>Bacteria</taxon>
        <taxon>Bacillati</taxon>
        <taxon>Actinomycetota</taxon>
        <taxon>Actinomycetes</taxon>
        <taxon>Micromonosporales</taxon>
        <taxon>Micromonosporaceae</taxon>
        <taxon>Dactylosporangium</taxon>
    </lineage>
</organism>
<evidence type="ECO:0000256" key="1">
    <source>
        <dbReference type="ARBA" id="ARBA00000085"/>
    </source>
</evidence>
<feature type="domain" description="Histidine kinase/HSP90-like ATPase" evidence="10">
    <location>
        <begin position="425"/>
        <end position="515"/>
    </location>
</feature>
<evidence type="ECO:0000256" key="9">
    <source>
        <dbReference type="SAM" id="Phobius"/>
    </source>
</evidence>
<keyword evidence="5" id="KW-0547">Nucleotide-binding</keyword>
<keyword evidence="12" id="KW-1185">Reference proteome</keyword>
<dbReference type="Gene3D" id="3.30.565.10">
    <property type="entry name" value="Histidine kinase-like ATPase, C-terminal domain"/>
    <property type="match status" value="1"/>
</dbReference>
<dbReference type="RefSeq" id="WP_380120737.1">
    <property type="nucleotide sequence ID" value="NZ_JBHSIU010000041.1"/>
</dbReference>
<dbReference type="SUPFAM" id="SSF55874">
    <property type="entry name" value="ATPase domain of HSP90 chaperone/DNA topoisomerase II/histidine kinase"/>
    <property type="match status" value="1"/>
</dbReference>
<dbReference type="CDD" id="cd16917">
    <property type="entry name" value="HATPase_UhpB-NarQ-NarX-like"/>
    <property type="match status" value="1"/>
</dbReference>
<evidence type="ECO:0000256" key="3">
    <source>
        <dbReference type="ARBA" id="ARBA00022553"/>
    </source>
</evidence>
<feature type="transmembrane region" description="Helical" evidence="9">
    <location>
        <begin position="53"/>
        <end position="72"/>
    </location>
</feature>
<keyword evidence="6 11" id="KW-0418">Kinase</keyword>